<dbReference type="NCBIfam" id="NF002519">
    <property type="entry name" value="PRK01908.1"/>
    <property type="match status" value="1"/>
</dbReference>
<gene>
    <name evidence="6 9" type="primary">rnfG</name>
    <name evidence="9" type="ORF">MGA5115_02304</name>
    <name evidence="10" type="ORF">MGA5116_03186</name>
</gene>
<keyword evidence="5 6" id="KW-0249">Electron transport</keyword>
<keyword evidence="6 7" id="KW-0812">Transmembrane</keyword>
<dbReference type="SMART" id="SM00900">
    <property type="entry name" value="FMN_bind"/>
    <property type="match status" value="1"/>
</dbReference>
<keyword evidence="6" id="KW-1278">Translocase</keyword>
<dbReference type="GO" id="GO:0022900">
    <property type="term" value="P:electron transport chain"/>
    <property type="evidence" value="ECO:0007669"/>
    <property type="project" value="UniProtKB-UniRule"/>
</dbReference>
<keyword evidence="11" id="KW-1185">Reference proteome</keyword>
<keyword evidence="6 7" id="KW-0472">Membrane</keyword>
<evidence type="ECO:0000256" key="4">
    <source>
        <dbReference type="ARBA" id="ARBA00022643"/>
    </source>
</evidence>
<accession>A0A1C3JSH7</accession>
<evidence type="ECO:0000313" key="11">
    <source>
        <dbReference type="Proteomes" id="UP000092840"/>
    </source>
</evidence>
<dbReference type="InterPro" id="IPR010209">
    <property type="entry name" value="Ion_transpt_RnfG/RsxG"/>
</dbReference>
<evidence type="ECO:0000313" key="12">
    <source>
        <dbReference type="Proteomes" id="UP000092871"/>
    </source>
</evidence>
<dbReference type="GO" id="GO:0010181">
    <property type="term" value="F:FMN binding"/>
    <property type="evidence" value="ECO:0007669"/>
    <property type="project" value="InterPro"/>
</dbReference>
<evidence type="ECO:0000256" key="7">
    <source>
        <dbReference type="SAM" id="Phobius"/>
    </source>
</evidence>
<keyword evidence="4 6" id="KW-0288">FMN</keyword>
<feature type="modified residue" description="FMN phosphoryl threonine" evidence="6">
    <location>
        <position position="178"/>
    </location>
</feature>
<dbReference type="PIRSF" id="PIRSF006091">
    <property type="entry name" value="E_trnsport_RnfG"/>
    <property type="match status" value="1"/>
</dbReference>
<comment type="function">
    <text evidence="6">Part of a membrane-bound complex that couples electron transfer with translocation of ions across the membrane.</text>
</comment>
<dbReference type="EC" id="7.-.-.-" evidence="6"/>
<dbReference type="RefSeq" id="WP_067036589.1">
    <property type="nucleotide sequence ID" value="NZ_FLRA01000017.1"/>
</dbReference>
<evidence type="ECO:0000256" key="1">
    <source>
        <dbReference type="ARBA" id="ARBA00022448"/>
    </source>
</evidence>
<comment type="cofactor">
    <cofactor evidence="6">
        <name>FMN</name>
        <dbReference type="ChEBI" id="CHEBI:58210"/>
    </cofactor>
</comment>
<dbReference type="EMBL" id="FLRB01000019">
    <property type="protein sequence ID" value="SBT22563.1"/>
    <property type="molecule type" value="Genomic_DNA"/>
</dbReference>
<dbReference type="Proteomes" id="UP000092840">
    <property type="component" value="Unassembled WGS sequence"/>
</dbReference>
<feature type="domain" description="FMN-binding" evidence="8">
    <location>
        <begin position="103"/>
        <end position="195"/>
    </location>
</feature>
<evidence type="ECO:0000256" key="5">
    <source>
        <dbReference type="ARBA" id="ARBA00022982"/>
    </source>
</evidence>
<dbReference type="PANTHER" id="PTHR36118:SF1">
    <property type="entry name" value="ION-TRANSLOCATING OXIDOREDUCTASE COMPLEX SUBUNIT G"/>
    <property type="match status" value="1"/>
</dbReference>
<evidence type="ECO:0000256" key="2">
    <source>
        <dbReference type="ARBA" id="ARBA00022553"/>
    </source>
</evidence>
<evidence type="ECO:0000259" key="8">
    <source>
        <dbReference type="SMART" id="SM00900"/>
    </source>
</evidence>
<comment type="similarity">
    <text evidence="6">Belongs to the RnfG family.</text>
</comment>
<keyword evidence="6" id="KW-1003">Cell membrane</keyword>
<feature type="transmembrane region" description="Helical" evidence="7">
    <location>
        <begin position="12"/>
        <end position="31"/>
    </location>
</feature>
<keyword evidence="6 7" id="KW-1133">Transmembrane helix</keyword>
<dbReference type="GO" id="GO:0009055">
    <property type="term" value="F:electron transfer activity"/>
    <property type="evidence" value="ECO:0007669"/>
    <property type="project" value="InterPro"/>
</dbReference>
<dbReference type="HAMAP" id="MF_00479">
    <property type="entry name" value="RsxG_RnfG"/>
    <property type="match status" value="1"/>
</dbReference>
<keyword evidence="3 6" id="KW-0285">Flavoprotein</keyword>
<name>A0A1C3JSH7_9GAMM</name>
<dbReference type="PANTHER" id="PTHR36118">
    <property type="entry name" value="ION-TRANSLOCATING OXIDOREDUCTASE COMPLEX SUBUNIT G"/>
    <property type="match status" value="1"/>
</dbReference>
<protein>
    <recommendedName>
        <fullName evidence="6">Ion-translocating oxidoreductase complex subunit G</fullName>
        <ecNumber evidence="6">7.-.-.-</ecNumber>
    </recommendedName>
    <alternativeName>
        <fullName evidence="6">Rnf electron transport complex subunit G</fullName>
    </alternativeName>
</protein>
<dbReference type="Pfam" id="PF04205">
    <property type="entry name" value="FMN_bind"/>
    <property type="match status" value="1"/>
</dbReference>
<sequence>MNIFTSIRQNSVGLGLFAVLTAGLIALTHQLTEHTIEDNIVQAQLSAFNEILPADRYDNNLAEAQVLLPADPLLGSSEPVPAFIARKDGQVTAIIFETIAPGGYNGNLDLLVAIDRNGVVTGSRVISHKETPGLGDKVDLQKSQWILSFAGKSLENTSLKQWNVKKDGGTFDQFTGATITPRAVVRAVKNTLLYFNENQDALLSR</sequence>
<evidence type="ECO:0000313" key="10">
    <source>
        <dbReference type="EMBL" id="SBT22563.1"/>
    </source>
</evidence>
<keyword evidence="6" id="KW-0997">Cell inner membrane</keyword>
<evidence type="ECO:0000256" key="3">
    <source>
        <dbReference type="ARBA" id="ARBA00022630"/>
    </source>
</evidence>
<comment type="subcellular location">
    <subcellularLocation>
        <location evidence="6">Cell inner membrane</location>
        <topology evidence="6">Single-pass membrane protein</topology>
    </subcellularLocation>
</comment>
<dbReference type="AlphaFoldDB" id="A0A1C3JSH7"/>
<organism evidence="9 12">
    <name type="scientific">Marinomonas gallaica</name>
    <dbReference type="NCBI Taxonomy" id="1806667"/>
    <lineage>
        <taxon>Bacteria</taxon>
        <taxon>Pseudomonadati</taxon>
        <taxon>Pseudomonadota</taxon>
        <taxon>Gammaproteobacteria</taxon>
        <taxon>Oceanospirillales</taxon>
        <taxon>Oceanospirillaceae</taxon>
        <taxon>Marinomonas</taxon>
    </lineage>
</organism>
<keyword evidence="1 6" id="KW-0813">Transport</keyword>
<dbReference type="GO" id="GO:0005886">
    <property type="term" value="C:plasma membrane"/>
    <property type="evidence" value="ECO:0007669"/>
    <property type="project" value="UniProtKB-SubCell"/>
</dbReference>
<reference evidence="10 11" key="1">
    <citation type="submission" date="2016-06" db="EMBL/GenBank/DDBJ databases">
        <authorList>
            <person name="Rodrigo-Torres L."/>
            <person name="Arahal D.R."/>
        </authorList>
    </citation>
    <scope>NUCLEOTIDE SEQUENCE [LARGE SCALE GENOMIC DNA]</scope>
    <source>
        <strain evidence="10 11">CECT 5116</strain>
    </source>
</reference>
<dbReference type="NCBIfam" id="TIGR01947">
    <property type="entry name" value="rnfG"/>
    <property type="match status" value="1"/>
</dbReference>
<reference evidence="9 12" key="2">
    <citation type="submission" date="2016-06" db="EMBL/GenBank/DDBJ databases">
        <authorList>
            <person name="Kjaerup R.B."/>
            <person name="Dalgaard T.S."/>
            <person name="Juul-Madsen H.R."/>
        </authorList>
    </citation>
    <scope>NUCLEOTIDE SEQUENCE [LARGE SCALE GENOMIC DNA]</scope>
    <source>
        <strain evidence="9 12">CECT 5115</strain>
    </source>
</reference>
<dbReference type="EMBL" id="FLRA01000017">
    <property type="protein sequence ID" value="SBT18183.1"/>
    <property type="molecule type" value="Genomic_DNA"/>
</dbReference>
<proteinExistence type="inferred from homology"/>
<keyword evidence="2 6" id="KW-0597">Phosphoprotein</keyword>
<comment type="subunit">
    <text evidence="6">The complex is composed of six subunits: RnfA, RnfB, RnfC, RnfD, RnfE and RnfG.</text>
</comment>
<dbReference type="InterPro" id="IPR007329">
    <property type="entry name" value="FMN-bd"/>
</dbReference>
<dbReference type="OrthoDB" id="9784165at2"/>
<evidence type="ECO:0000256" key="6">
    <source>
        <dbReference type="HAMAP-Rule" id="MF_00479"/>
    </source>
</evidence>
<dbReference type="Proteomes" id="UP000092871">
    <property type="component" value="Unassembled WGS sequence"/>
</dbReference>
<evidence type="ECO:0000313" key="9">
    <source>
        <dbReference type="EMBL" id="SBT18183.1"/>
    </source>
</evidence>